<evidence type="ECO:0000256" key="4">
    <source>
        <dbReference type="ARBA" id="ARBA00047175"/>
    </source>
</evidence>
<keyword evidence="3 8" id="KW-0663">Pyridoxal phosphate</keyword>
<dbReference type="SUPFAM" id="SSF53383">
    <property type="entry name" value="PLP-dependent transferases"/>
    <property type="match status" value="1"/>
</dbReference>
<evidence type="ECO:0000256" key="2">
    <source>
        <dbReference type="ARBA" id="ARBA00009077"/>
    </source>
</evidence>
<dbReference type="PANTHER" id="PTHR11808">
    <property type="entry name" value="TRANS-SULFURATION ENZYME FAMILY MEMBER"/>
    <property type="match status" value="1"/>
</dbReference>
<proteinExistence type="inferred from homology"/>
<dbReference type="GO" id="GO:0004123">
    <property type="term" value="F:cystathionine gamma-lyase activity"/>
    <property type="evidence" value="ECO:0007669"/>
    <property type="project" value="TreeGrafter"/>
</dbReference>
<keyword evidence="11" id="KW-1185">Reference proteome</keyword>
<dbReference type="OrthoDB" id="4966611at2"/>
<dbReference type="Gene3D" id="3.90.1150.10">
    <property type="entry name" value="Aspartate Aminotransferase, domain 1"/>
    <property type="match status" value="1"/>
</dbReference>
<dbReference type="GO" id="GO:0019346">
    <property type="term" value="P:transsulfuration"/>
    <property type="evidence" value="ECO:0007669"/>
    <property type="project" value="InterPro"/>
</dbReference>
<evidence type="ECO:0000313" key="11">
    <source>
        <dbReference type="Proteomes" id="UP000319825"/>
    </source>
</evidence>
<dbReference type="GO" id="GO:0047982">
    <property type="term" value="F:homocysteine desulfhydrase activity"/>
    <property type="evidence" value="ECO:0007669"/>
    <property type="project" value="UniProtKB-EC"/>
</dbReference>
<dbReference type="InterPro" id="IPR015422">
    <property type="entry name" value="PyrdxlP-dep_Trfase_small"/>
</dbReference>
<feature type="modified residue" description="N6-(pyridoxal phosphate)lysine" evidence="8">
    <location>
        <position position="196"/>
    </location>
</feature>
<dbReference type="RefSeq" id="WP_145772506.1">
    <property type="nucleotide sequence ID" value="NZ_BAAATQ010000177.1"/>
</dbReference>
<dbReference type="CDD" id="cd00614">
    <property type="entry name" value="CGS_like"/>
    <property type="match status" value="1"/>
</dbReference>
<dbReference type="PIRSF" id="PIRSF001434">
    <property type="entry name" value="CGS"/>
    <property type="match status" value="1"/>
</dbReference>
<protein>
    <recommendedName>
        <fullName evidence="4">homocysteine desulfhydrase</fullName>
        <ecNumber evidence="4">4.4.1.2</ecNumber>
    </recommendedName>
    <alternativeName>
        <fullName evidence="5">Homocysteine desulfhydrase</fullName>
    </alternativeName>
</protein>
<dbReference type="GO" id="GO:0030170">
    <property type="term" value="F:pyridoxal phosphate binding"/>
    <property type="evidence" value="ECO:0007669"/>
    <property type="project" value="InterPro"/>
</dbReference>
<dbReference type="EC" id="4.4.1.2" evidence="4"/>
<organism evidence="10 11">
    <name type="scientific">Micromonospora olivasterospora</name>
    <dbReference type="NCBI Taxonomy" id="1880"/>
    <lineage>
        <taxon>Bacteria</taxon>
        <taxon>Bacillati</taxon>
        <taxon>Actinomycetota</taxon>
        <taxon>Actinomycetes</taxon>
        <taxon>Micromonosporales</taxon>
        <taxon>Micromonosporaceae</taxon>
        <taxon>Micromonospora</taxon>
    </lineage>
</organism>
<dbReference type="EMBL" id="VLKE01000001">
    <property type="protein sequence ID" value="TWH65098.1"/>
    <property type="molecule type" value="Genomic_DNA"/>
</dbReference>
<comment type="catalytic activity">
    <reaction evidence="6">
        <text>L-homocysteine + H2O = 2-oxobutanoate + hydrogen sulfide + NH4(+) + H(+)</text>
        <dbReference type="Rhea" id="RHEA:14501"/>
        <dbReference type="ChEBI" id="CHEBI:15377"/>
        <dbReference type="ChEBI" id="CHEBI:15378"/>
        <dbReference type="ChEBI" id="CHEBI:16763"/>
        <dbReference type="ChEBI" id="CHEBI:28938"/>
        <dbReference type="ChEBI" id="CHEBI:29919"/>
        <dbReference type="ChEBI" id="CHEBI:58199"/>
        <dbReference type="EC" id="4.4.1.2"/>
    </reaction>
    <physiologicalReaction direction="left-to-right" evidence="6">
        <dbReference type="Rhea" id="RHEA:14502"/>
    </physiologicalReaction>
</comment>
<keyword evidence="10" id="KW-0456">Lyase</keyword>
<dbReference type="Proteomes" id="UP000319825">
    <property type="component" value="Unassembled WGS sequence"/>
</dbReference>
<dbReference type="InterPro" id="IPR000277">
    <property type="entry name" value="Cys/Met-Metab_PyrdxlP-dep_enz"/>
</dbReference>
<evidence type="ECO:0000256" key="6">
    <source>
        <dbReference type="ARBA" id="ARBA00048780"/>
    </source>
</evidence>
<dbReference type="InterPro" id="IPR015424">
    <property type="entry name" value="PyrdxlP-dep_Trfase"/>
</dbReference>
<gene>
    <name evidence="10" type="ORF">JD77_00033</name>
</gene>
<comment type="catalytic activity">
    <reaction evidence="7">
        <text>L-methionine + H2O = methanethiol + 2-oxobutanoate + NH4(+)</text>
        <dbReference type="Rhea" id="RHEA:23800"/>
        <dbReference type="ChEBI" id="CHEBI:15377"/>
        <dbReference type="ChEBI" id="CHEBI:16007"/>
        <dbReference type="ChEBI" id="CHEBI:16763"/>
        <dbReference type="ChEBI" id="CHEBI:28938"/>
        <dbReference type="ChEBI" id="CHEBI:57844"/>
        <dbReference type="EC" id="4.4.1.11"/>
    </reaction>
    <physiologicalReaction direction="left-to-right" evidence="7">
        <dbReference type="Rhea" id="RHEA:23801"/>
    </physiologicalReaction>
</comment>
<comment type="caution">
    <text evidence="10">The sequence shown here is derived from an EMBL/GenBank/DDBJ whole genome shotgun (WGS) entry which is preliminary data.</text>
</comment>
<dbReference type="GO" id="GO:0005737">
    <property type="term" value="C:cytoplasm"/>
    <property type="evidence" value="ECO:0007669"/>
    <property type="project" value="TreeGrafter"/>
</dbReference>
<reference evidence="10 11" key="1">
    <citation type="submission" date="2019-07" db="EMBL/GenBank/DDBJ databases">
        <title>R&amp;d 2014.</title>
        <authorList>
            <person name="Klenk H.-P."/>
        </authorList>
    </citation>
    <scope>NUCLEOTIDE SEQUENCE [LARGE SCALE GENOMIC DNA]</scope>
    <source>
        <strain evidence="10 11">DSM 43868</strain>
    </source>
</reference>
<dbReference type="Gene3D" id="3.40.640.10">
    <property type="entry name" value="Type I PLP-dependent aspartate aminotransferase-like (Major domain)"/>
    <property type="match status" value="1"/>
</dbReference>
<dbReference type="GO" id="GO:0019343">
    <property type="term" value="P:cysteine biosynthetic process via cystathionine"/>
    <property type="evidence" value="ECO:0007669"/>
    <property type="project" value="TreeGrafter"/>
</dbReference>
<evidence type="ECO:0000256" key="5">
    <source>
        <dbReference type="ARBA" id="ARBA00047199"/>
    </source>
</evidence>
<evidence type="ECO:0000313" key="10">
    <source>
        <dbReference type="EMBL" id="TWH65098.1"/>
    </source>
</evidence>
<dbReference type="Pfam" id="PF01053">
    <property type="entry name" value="Cys_Met_Meta_PP"/>
    <property type="match status" value="1"/>
</dbReference>
<accession>A0A562I325</accession>
<evidence type="ECO:0000256" key="9">
    <source>
        <dbReference type="RuleBase" id="RU362118"/>
    </source>
</evidence>
<evidence type="ECO:0000256" key="1">
    <source>
        <dbReference type="ARBA" id="ARBA00001933"/>
    </source>
</evidence>
<name>A0A562I325_MICOL</name>
<comment type="cofactor">
    <cofactor evidence="1 9">
        <name>pyridoxal 5'-phosphate</name>
        <dbReference type="ChEBI" id="CHEBI:597326"/>
    </cofactor>
</comment>
<dbReference type="FunFam" id="3.40.640.10:FF:000046">
    <property type="entry name" value="Cystathionine gamma-lyase"/>
    <property type="match status" value="1"/>
</dbReference>
<dbReference type="InterPro" id="IPR015421">
    <property type="entry name" value="PyrdxlP-dep_Trfase_major"/>
</dbReference>
<evidence type="ECO:0000256" key="7">
    <source>
        <dbReference type="ARBA" id="ARBA00052699"/>
    </source>
</evidence>
<dbReference type="AlphaFoldDB" id="A0A562I325"/>
<dbReference type="PANTHER" id="PTHR11808:SF15">
    <property type="entry name" value="CYSTATHIONINE GAMMA-LYASE"/>
    <property type="match status" value="1"/>
</dbReference>
<comment type="similarity">
    <text evidence="2 9">Belongs to the trans-sulfuration enzymes family.</text>
</comment>
<dbReference type="GO" id="GO:0018826">
    <property type="term" value="F:methionine gamma-lyase activity"/>
    <property type="evidence" value="ECO:0007669"/>
    <property type="project" value="UniProtKB-EC"/>
</dbReference>
<evidence type="ECO:0000256" key="8">
    <source>
        <dbReference type="PIRSR" id="PIRSR001434-2"/>
    </source>
</evidence>
<sequence>MRFDTRLVHAGAEPTPGTGDLVPPVHLSVTYERSAQDPLRYFYGRGENPTREALESCLAALEDVRFATAYTSGQAAAEAALSLLSPGQRVVAGDDVYGGTHALFDLVRARGVTVDQVDLADPGRCQAVLADDAAPLAMVWLETPSNPLLKVTDVAAVARHAHRRGALVLVDNTLASPALQQPLSLGADVTLYSTTKFLAGHLDVLGGALVYDDPRLHERLVAHRTTVGTAPGGADCFLVQRGLKTLSLRMARQVQNAQAVVAALGAEPAVCAIHYPGLPGHPQHDVAVRQMRAPGALVSFAYRGDPVQLMERVRLFAAAVSLGGVRSLIECPALMTHRPVPRETRLRVGVGDDLVRLSMGIEDPADLVEDLIRALRARPA</sequence>
<evidence type="ECO:0000256" key="3">
    <source>
        <dbReference type="ARBA" id="ARBA00022898"/>
    </source>
</evidence>